<evidence type="ECO:0000256" key="1">
    <source>
        <dbReference type="ARBA" id="ARBA00048819"/>
    </source>
</evidence>
<dbReference type="Gene3D" id="3.30.590.20">
    <property type="match status" value="1"/>
</dbReference>
<name>A0A1Z4JBU7_LEPBY</name>
<dbReference type="SUPFAM" id="SSF55931">
    <property type="entry name" value="Glutamine synthetase/guanido kinase"/>
    <property type="match status" value="1"/>
</dbReference>
<evidence type="ECO:0000313" key="2">
    <source>
        <dbReference type="EMBL" id="BAY54180.1"/>
    </source>
</evidence>
<dbReference type="InterPro" id="IPR014746">
    <property type="entry name" value="Gln_synth/guanido_kin_cat_dom"/>
</dbReference>
<accession>A0A1Z4JBU7</accession>
<organism evidence="2 3">
    <name type="scientific">Leptolyngbya boryana NIES-2135</name>
    <dbReference type="NCBI Taxonomy" id="1973484"/>
    <lineage>
        <taxon>Bacteria</taxon>
        <taxon>Bacillati</taxon>
        <taxon>Cyanobacteriota</taxon>
        <taxon>Cyanophyceae</taxon>
        <taxon>Leptolyngbyales</taxon>
        <taxon>Leptolyngbyaceae</taxon>
        <taxon>Leptolyngbya group</taxon>
        <taxon>Leptolyngbya</taxon>
    </lineage>
</organism>
<dbReference type="Pfam" id="PF04107">
    <property type="entry name" value="GCS2"/>
    <property type="match status" value="1"/>
</dbReference>
<comment type="catalytic activity">
    <reaction evidence="1">
        <text>L-cysteine + L-glutamate + ATP = gamma-L-glutamyl-L-cysteine + ADP + phosphate + H(+)</text>
        <dbReference type="Rhea" id="RHEA:13285"/>
        <dbReference type="ChEBI" id="CHEBI:15378"/>
        <dbReference type="ChEBI" id="CHEBI:29985"/>
        <dbReference type="ChEBI" id="CHEBI:30616"/>
        <dbReference type="ChEBI" id="CHEBI:35235"/>
        <dbReference type="ChEBI" id="CHEBI:43474"/>
        <dbReference type="ChEBI" id="CHEBI:58173"/>
        <dbReference type="ChEBI" id="CHEBI:456216"/>
        <dbReference type="EC" id="6.3.2.2"/>
    </reaction>
</comment>
<dbReference type="InterPro" id="IPR006336">
    <property type="entry name" value="GCS2"/>
</dbReference>
<dbReference type="AlphaFoldDB" id="A0A1Z4JBU7"/>
<protein>
    <submittedName>
        <fullName evidence="2">Putative glutamate--cysteine ligase, cyanobacterial</fullName>
    </submittedName>
</protein>
<dbReference type="PANTHER" id="PTHR36510">
    <property type="entry name" value="GLUTAMATE--CYSTEINE LIGASE 2-RELATED"/>
    <property type="match status" value="1"/>
</dbReference>
<keyword evidence="2" id="KW-0436">Ligase</keyword>
<dbReference type="InterPro" id="IPR011792">
    <property type="entry name" value="GshA_cyano"/>
</dbReference>
<keyword evidence="3" id="KW-1185">Reference proteome</keyword>
<gene>
    <name evidence="2" type="ORF">NIES2135_09950</name>
</gene>
<dbReference type="GO" id="GO:0004357">
    <property type="term" value="F:glutamate-cysteine ligase activity"/>
    <property type="evidence" value="ECO:0007669"/>
    <property type="project" value="UniProtKB-EC"/>
</dbReference>
<dbReference type="InterPro" id="IPR050141">
    <property type="entry name" value="GCL_type2/YbdK_subfam"/>
</dbReference>
<dbReference type="EMBL" id="AP018203">
    <property type="protein sequence ID" value="BAY54180.1"/>
    <property type="molecule type" value="Genomic_DNA"/>
</dbReference>
<reference evidence="2 3" key="1">
    <citation type="submission" date="2017-06" db="EMBL/GenBank/DDBJ databases">
        <title>Genome sequencing of cyanobaciteial culture collection at National Institute for Environmental Studies (NIES).</title>
        <authorList>
            <person name="Hirose Y."/>
            <person name="Shimura Y."/>
            <person name="Fujisawa T."/>
            <person name="Nakamura Y."/>
            <person name="Kawachi M."/>
        </authorList>
    </citation>
    <scope>NUCLEOTIDE SEQUENCE [LARGE SCALE GENOMIC DNA]</scope>
    <source>
        <strain evidence="2 3">NIES-2135</strain>
    </source>
</reference>
<proteinExistence type="predicted"/>
<dbReference type="PANTHER" id="PTHR36510:SF1">
    <property type="entry name" value="GLUTAMATE--CYSTEINE LIGASE 2-RELATED"/>
    <property type="match status" value="1"/>
</dbReference>
<dbReference type="Proteomes" id="UP000217895">
    <property type="component" value="Chromosome"/>
</dbReference>
<sequence>MQVPQDWLLKYTARFRKAMHQKYEGLIDFCKKSAIAFLQTVADDRFSRILEETTASWESVMLSKGFEIEVYTGTPQGDVVGMSDEIVAALDGFVREPDSRNVEYTTPPCFRYERSLCDLVTPRLRLRQFLKSKGDYTLIPGSTLPLAGQGDRFWRSDPANPYHDYIEKTYGTKVVTASVHINIGISDPEVLMRACRLVRMEAPLYLALSAASPWFNGEMTGYHSTRWGLFPKTPAHVPIFESHAHFIRWTEEQIAIGTMQNVRHLWSAVRPNGDRRPYNLNRLELRICDLVSDPIALLAVTALLEARLQQLIADPSLDPLQQSKLNAEDLVEIANENEAAAAKSSLDAELRHWQDGQPILAREWIEQLYAETFAIAKKAGFSCFLLPVKKILREGNEAQRWIKLSEQGLNNREILVQSIQAMQLREKELEGQICQSLVA</sequence>
<evidence type="ECO:0000313" key="3">
    <source>
        <dbReference type="Proteomes" id="UP000217895"/>
    </source>
</evidence>
<dbReference type="GO" id="GO:0042398">
    <property type="term" value="P:modified amino acid biosynthetic process"/>
    <property type="evidence" value="ECO:0007669"/>
    <property type="project" value="InterPro"/>
</dbReference>
<dbReference type="NCBIfam" id="TIGR02048">
    <property type="entry name" value="gshA_cyano"/>
    <property type="match status" value="1"/>
</dbReference>